<feature type="transmembrane region" description="Helical" evidence="5">
    <location>
        <begin position="314"/>
        <end position="342"/>
    </location>
</feature>
<keyword evidence="7" id="KW-1185">Reference proteome</keyword>
<evidence type="ECO:0008006" key="8">
    <source>
        <dbReference type="Google" id="ProtNLM"/>
    </source>
</evidence>
<accession>A0AAE1QE90</accession>
<feature type="transmembrane region" description="Helical" evidence="5">
    <location>
        <begin position="33"/>
        <end position="55"/>
    </location>
</feature>
<feature type="transmembrane region" description="Helical" evidence="5">
    <location>
        <begin position="382"/>
        <end position="402"/>
    </location>
</feature>
<dbReference type="InterPro" id="IPR002293">
    <property type="entry name" value="AA/rel_permease1"/>
</dbReference>
<evidence type="ECO:0000256" key="3">
    <source>
        <dbReference type="ARBA" id="ARBA00022989"/>
    </source>
</evidence>
<dbReference type="PIRSF" id="PIRSF006060">
    <property type="entry name" value="AA_transporter"/>
    <property type="match status" value="1"/>
</dbReference>
<dbReference type="AlphaFoldDB" id="A0AAE1QE90"/>
<dbReference type="Proteomes" id="UP001292094">
    <property type="component" value="Unassembled WGS sequence"/>
</dbReference>
<feature type="transmembrane region" description="Helical" evidence="5">
    <location>
        <begin position="271"/>
        <end position="293"/>
    </location>
</feature>
<dbReference type="PANTHER" id="PTHR11785">
    <property type="entry name" value="AMINO ACID TRANSPORTER"/>
    <property type="match status" value="1"/>
</dbReference>
<feature type="transmembrane region" description="Helical" evidence="5">
    <location>
        <begin position="7"/>
        <end position="27"/>
    </location>
</feature>
<feature type="transmembrane region" description="Helical" evidence="5">
    <location>
        <begin position="152"/>
        <end position="173"/>
    </location>
</feature>
<evidence type="ECO:0000256" key="1">
    <source>
        <dbReference type="ARBA" id="ARBA00004141"/>
    </source>
</evidence>
<comment type="subcellular location">
    <subcellularLocation>
        <location evidence="1">Membrane</location>
        <topology evidence="1">Multi-pass membrane protein</topology>
    </subcellularLocation>
</comment>
<keyword evidence="4 5" id="KW-0472">Membrane</keyword>
<dbReference type="Pfam" id="PF13520">
    <property type="entry name" value="AA_permease_2"/>
    <property type="match status" value="1"/>
</dbReference>
<dbReference type="EMBL" id="JAWZYT010000301">
    <property type="protein sequence ID" value="KAK4325036.1"/>
    <property type="molecule type" value="Genomic_DNA"/>
</dbReference>
<feature type="transmembrane region" description="Helical" evidence="5">
    <location>
        <begin position="348"/>
        <end position="370"/>
    </location>
</feature>
<dbReference type="Gene3D" id="1.20.1740.10">
    <property type="entry name" value="Amino acid/polyamine transporter I"/>
    <property type="match status" value="1"/>
</dbReference>
<evidence type="ECO:0000256" key="4">
    <source>
        <dbReference type="ARBA" id="ARBA00023136"/>
    </source>
</evidence>
<dbReference type="PANTHER" id="PTHR11785:SF528">
    <property type="entry name" value="AMINO ACID TRANSPORTER PROTEIN JHI-21"/>
    <property type="match status" value="1"/>
</dbReference>
<evidence type="ECO:0000313" key="7">
    <source>
        <dbReference type="Proteomes" id="UP001292094"/>
    </source>
</evidence>
<feature type="transmembrane region" description="Helical" evidence="5">
    <location>
        <begin position="225"/>
        <end position="251"/>
    </location>
</feature>
<feature type="transmembrane region" description="Helical" evidence="5">
    <location>
        <begin position="121"/>
        <end position="140"/>
    </location>
</feature>
<keyword evidence="2 5" id="KW-0812">Transmembrane</keyword>
<proteinExistence type="predicted"/>
<feature type="transmembrane region" description="Helical" evidence="5">
    <location>
        <begin position="408"/>
        <end position="427"/>
    </location>
</feature>
<dbReference type="GO" id="GO:0016020">
    <property type="term" value="C:membrane"/>
    <property type="evidence" value="ECO:0007669"/>
    <property type="project" value="UniProtKB-SubCell"/>
</dbReference>
<organism evidence="6 7">
    <name type="scientific">Petrolisthes manimaculis</name>
    <dbReference type="NCBI Taxonomy" id="1843537"/>
    <lineage>
        <taxon>Eukaryota</taxon>
        <taxon>Metazoa</taxon>
        <taxon>Ecdysozoa</taxon>
        <taxon>Arthropoda</taxon>
        <taxon>Crustacea</taxon>
        <taxon>Multicrustacea</taxon>
        <taxon>Malacostraca</taxon>
        <taxon>Eumalacostraca</taxon>
        <taxon>Eucarida</taxon>
        <taxon>Decapoda</taxon>
        <taxon>Pleocyemata</taxon>
        <taxon>Anomura</taxon>
        <taxon>Galatheoidea</taxon>
        <taxon>Porcellanidae</taxon>
        <taxon>Petrolisthes</taxon>
    </lineage>
</organism>
<comment type="caution">
    <text evidence="6">The sequence shown here is derived from an EMBL/GenBank/DDBJ whole genome shotgun (WGS) entry which is preliminary data.</text>
</comment>
<evidence type="ECO:0000256" key="5">
    <source>
        <dbReference type="SAM" id="Phobius"/>
    </source>
</evidence>
<gene>
    <name evidence="6" type="ORF">Pmani_004347</name>
</gene>
<evidence type="ECO:0000256" key="2">
    <source>
        <dbReference type="ARBA" id="ARBA00022692"/>
    </source>
</evidence>
<protein>
    <recommendedName>
        <fullName evidence="8">Amino acid transporter</fullName>
    </recommendedName>
</protein>
<name>A0AAE1QE90_9EUCA</name>
<sequence>MGIVDCIVFTVGIVSGSGIFISTRGVLEYSGSVGVSLLVWAFSGLLSLMGALTYTELATMIPESGGAYSYLRAAFGDTAAFLCMWTSITIEDPTTRVIEALTFANYVLQPFFPSHSQPPEVPLRLLAALVIVFLAWLNIYSVKASLFLQKAILAPKVLILVAIISVGLYRLALDPTTSTSFVSPFVGSSKTAPLLATAFYQGLYTYDGWDNLNMVVEETKNPERCFPIVMTVSLTVITLVYLVTNVAYYAVLSPSDVLLSPAVAVTFGDRVLGVVAFSVPVLVAISTAGALNGQTFCQSRVVFTAARHGHLPSCLALISIINCTPVPAIVFMTCFSLILLVTTDIYDLINYVSFSQNLSRLLVTLGLLILRYRRPGWRRPFKVWLVVPVVYLVVTVVLVVLPLAQEPITVGVALAVITLGLIIKMVFVRSSSSSCCCCYFTCPTFSSKGTLSHLSGRFYRLVQILFQALPEKRE</sequence>
<dbReference type="InterPro" id="IPR050598">
    <property type="entry name" value="AminoAcid_Transporter"/>
</dbReference>
<dbReference type="GO" id="GO:0015179">
    <property type="term" value="F:L-amino acid transmembrane transporter activity"/>
    <property type="evidence" value="ECO:0007669"/>
    <property type="project" value="TreeGrafter"/>
</dbReference>
<evidence type="ECO:0000313" key="6">
    <source>
        <dbReference type="EMBL" id="KAK4325036.1"/>
    </source>
</evidence>
<keyword evidence="3 5" id="KW-1133">Transmembrane helix</keyword>
<reference evidence="6" key="1">
    <citation type="submission" date="2023-11" db="EMBL/GenBank/DDBJ databases">
        <title>Genome assemblies of two species of porcelain crab, Petrolisthes cinctipes and Petrolisthes manimaculis (Anomura: Porcellanidae).</title>
        <authorList>
            <person name="Angst P."/>
        </authorList>
    </citation>
    <scope>NUCLEOTIDE SEQUENCE</scope>
    <source>
        <strain evidence="6">PB745_02</strain>
        <tissue evidence="6">Gill</tissue>
    </source>
</reference>